<dbReference type="AlphaFoldDB" id="A0A517M7P2"/>
<dbReference type="InterPro" id="IPR012902">
    <property type="entry name" value="N_methyl_site"/>
</dbReference>
<dbReference type="InterPro" id="IPR011453">
    <property type="entry name" value="DUF1559"/>
</dbReference>
<dbReference type="PANTHER" id="PTHR30093">
    <property type="entry name" value="GENERAL SECRETION PATHWAY PROTEIN G"/>
    <property type="match status" value="1"/>
</dbReference>
<organism evidence="3 4">
    <name type="scientific">Rosistilla ulvae</name>
    <dbReference type="NCBI Taxonomy" id="1930277"/>
    <lineage>
        <taxon>Bacteria</taxon>
        <taxon>Pseudomonadati</taxon>
        <taxon>Planctomycetota</taxon>
        <taxon>Planctomycetia</taxon>
        <taxon>Pirellulales</taxon>
        <taxon>Pirellulaceae</taxon>
        <taxon>Rosistilla</taxon>
    </lineage>
</organism>
<evidence type="ECO:0000256" key="1">
    <source>
        <dbReference type="SAM" id="Phobius"/>
    </source>
</evidence>
<dbReference type="InterPro" id="IPR045584">
    <property type="entry name" value="Pilin-like"/>
</dbReference>
<dbReference type="Gene3D" id="3.30.700.10">
    <property type="entry name" value="Glycoprotein, Type 4 Pilin"/>
    <property type="match status" value="1"/>
</dbReference>
<evidence type="ECO:0000313" key="3">
    <source>
        <dbReference type="EMBL" id="QDS90875.1"/>
    </source>
</evidence>
<sequence length="367" mass="40204">MDRFQQKASASRSHKRLGFTLVELLVVIAIIGILVGLLLPAVQAAREAARRMQCQNNMKQLGLALHNHMDTYNSLPPGWVNYDESANRYKTGGWQHGQNEMGWHWLAMLLPYVEQPGLWELVEECEAARPTGTQNPCDHCESMDPNHFGREQLPAFSRCPSAVTLSKQFSDGGYGLEALGKGSNYAASWGSGNMLSWESSATRGAFGTYYTTQEKFNTPAVSRADRYQHSKGMGSQDFIDGLSNTVALSEIIGSDGLTGTSSTDIRGVWMSPAMGATIFSAFLNPNSRERDVIAACDETIPDDRFPLLACTEERDTENVYAAARSFHPGGVNTAMADGSVRFFSETVDNVAVWRPLNTAQNGEVVAE</sequence>
<keyword evidence="1" id="KW-0812">Transmembrane</keyword>
<feature type="transmembrane region" description="Helical" evidence="1">
    <location>
        <begin position="21"/>
        <end position="42"/>
    </location>
</feature>
<dbReference type="SUPFAM" id="SSF54523">
    <property type="entry name" value="Pili subunits"/>
    <property type="match status" value="1"/>
</dbReference>
<keyword evidence="1" id="KW-1133">Transmembrane helix</keyword>
<dbReference type="NCBIfam" id="TIGR04294">
    <property type="entry name" value="pre_pil_HX9DG"/>
    <property type="match status" value="1"/>
</dbReference>
<dbReference type="Proteomes" id="UP000319557">
    <property type="component" value="Chromosome"/>
</dbReference>
<keyword evidence="1" id="KW-0472">Membrane</keyword>
<evidence type="ECO:0000313" key="4">
    <source>
        <dbReference type="Proteomes" id="UP000319557"/>
    </source>
</evidence>
<dbReference type="RefSeq" id="WP_145348616.1">
    <property type="nucleotide sequence ID" value="NZ_CP036261.1"/>
</dbReference>
<feature type="domain" description="DUF1559" evidence="2">
    <location>
        <begin position="43"/>
        <end position="348"/>
    </location>
</feature>
<dbReference type="KEGG" id="ruv:EC9_50930"/>
<accession>A0A517M7P2</accession>
<dbReference type="Pfam" id="PF07596">
    <property type="entry name" value="SBP_bac_10"/>
    <property type="match status" value="1"/>
</dbReference>
<dbReference type="OrthoDB" id="251754at2"/>
<proteinExistence type="predicted"/>
<dbReference type="PANTHER" id="PTHR30093:SF2">
    <property type="entry name" value="TYPE II SECRETION SYSTEM PROTEIN H"/>
    <property type="match status" value="1"/>
</dbReference>
<evidence type="ECO:0000259" key="2">
    <source>
        <dbReference type="Pfam" id="PF07596"/>
    </source>
</evidence>
<gene>
    <name evidence="3" type="ORF">EC9_50930</name>
</gene>
<dbReference type="NCBIfam" id="TIGR02532">
    <property type="entry name" value="IV_pilin_GFxxxE"/>
    <property type="match status" value="1"/>
</dbReference>
<dbReference type="InterPro" id="IPR027558">
    <property type="entry name" value="Pre_pil_HX9DG_C"/>
</dbReference>
<protein>
    <recommendedName>
        <fullName evidence="2">DUF1559 domain-containing protein</fullName>
    </recommendedName>
</protein>
<dbReference type="Pfam" id="PF07963">
    <property type="entry name" value="N_methyl"/>
    <property type="match status" value="1"/>
</dbReference>
<reference evidence="3 4" key="1">
    <citation type="submission" date="2019-02" db="EMBL/GenBank/DDBJ databases">
        <title>Deep-cultivation of Planctomycetes and their phenomic and genomic characterization uncovers novel biology.</title>
        <authorList>
            <person name="Wiegand S."/>
            <person name="Jogler M."/>
            <person name="Boedeker C."/>
            <person name="Pinto D."/>
            <person name="Vollmers J."/>
            <person name="Rivas-Marin E."/>
            <person name="Kohn T."/>
            <person name="Peeters S.H."/>
            <person name="Heuer A."/>
            <person name="Rast P."/>
            <person name="Oberbeckmann S."/>
            <person name="Bunk B."/>
            <person name="Jeske O."/>
            <person name="Meyerdierks A."/>
            <person name="Storesund J.E."/>
            <person name="Kallscheuer N."/>
            <person name="Luecker S."/>
            <person name="Lage O.M."/>
            <person name="Pohl T."/>
            <person name="Merkel B.J."/>
            <person name="Hornburger P."/>
            <person name="Mueller R.-W."/>
            <person name="Bruemmer F."/>
            <person name="Labrenz M."/>
            <person name="Spormann A.M."/>
            <person name="Op den Camp H."/>
            <person name="Overmann J."/>
            <person name="Amann R."/>
            <person name="Jetten M.S.M."/>
            <person name="Mascher T."/>
            <person name="Medema M.H."/>
            <person name="Devos D.P."/>
            <person name="Kaster A.-K."/>
            <person name="Ovreas L."/>
            <person name="Rohde M."/>
            <person name="Galperin M.Y."/>
            <person name="Jogler C."/>
        </authorList>
    </citation>
    <scope>NUCLEOTIDE SEQUENCE [LARGE SCALE GENOMIC DNA]</scope>
    <source>
        <strain evidence="3 4">EC9</strain>
    </source>
</reference>
<dbReference type="EMBL" id="CP036261">
    <property type="protein sequence ID" value="QDS90875.1"/>
    <property type="molecule type" value="Genomic_DNA"/>
</dbReference>
<keyword evidence="4" id="KW-1185">Reference proteome</keyword>
<name>A0A517M7P2_9BACT</name>